<keyword evidence="3" id="KW-1185">Reference proteome</keyword>
<name>A0A5B7K9H4_PORTR</name>
<proteinExistence type="predicted"/>
<dbReference type="Proteomes" id="UP000324222">
    <property type="component" value="Unassembled WGS sequence"/>
</dbReference>
<sequence>MTQAWRLARLWSLQWAVASATMIIHTPPASISVASAPRLAVPSIHTIRVPLIQLDSGLDQWGASLRAALQTLVAWELSQCSLVVAADSDYLTSHTLQALSSTPNQKQVSES</sequence>
<keyword evidence="1" id="KW-0732">Signal</keyword>
<gene>
    <name evidence="2" type="ORF">E2C01_098862</name>
</gene>
<comment type="caution">
    <text evidence="2">The sequence shown here is derived from an EMBL/GenBank/DDBJ whole genome shotgun (WGS) entry which is preliminary data.</text>
</comment>
<evidence type="ECO:0000313" key="2">
    <source>
        <dbReference type="EMBL" id="MPD03237.1"/>
    </source>
</evidence>
<dbReference type="AlphaFoldDB" id="A0A5B7K9H4"/>
<protein>
    <submittedName>
        <fullName evidence="2">Uncharacterized protein</fullName>
    </submittedName>
</protein>
<evidence type="ECO:0000256" key="1">
    <source>
        <dbReference type="SAM" id="SignalP"/>
    </source>
</evidence>
<accession>A0A5B7K9H4</accession>
<evidence type="ECO:0000313" key="3">
    <source>
        <dbReference type="Proteomes" id="UP000324222"/>
    </source>
</evidence>
<feature type="signal peptide" evidence="1">
    <location>
        <begin position="1"/>
        <end position="20"/>
    </location>
</feature>
<dbReference type="EMBL" id="VSRR010135328">
    <property type="protein sequence ID" value="MPD03237.1"/>
    <property type="molecule type" value="Genomic_DNA"/>
</dbReference>
<organism evidence="2 3">
    <name type="scientific">Portunus trituberculatus</name>
    <name type="common">Swimming crab</name>
    <name type="synonym">Neptunus trituberculatus</name>
    <dbReference type="NCBI Taxonomy" id="210409"/>
    <lineage>
        <taxon>Eukaryota</taxon>
        <taxon>Metazoa</taxon>
        <taxon>Ecdysozoa</taxon>
        <taxon>Arthropoda</taxon>
        <taxon>Crustacea</taxon>
        <taxon>Multicrustacea</taxon>
        <taxon>Malacostraca</taxon>
        <taxon>Eumalacostraca</taxon>
        <taxon>Eucarida</taxon>
        <taxon>Decapoda</taxon>
        <taxon>Pleocyemata</taxon>
        <taxon>Brachyura</taxon>
        <taxon>Eubrachyura</taxon>
        <taxon>Portunoidea</taxon>
        <taxon>Portunidae</taxon>
        <taxon>Portuninae</taxon>
        <taxon>Portunus</taxon>
    </lineage>
</organism>
<feature type="chain" id="PRO_5023114916" evidence="1">
    <location>
        <begin position="21"/>
        <end position="111"/>
    </location>
</feature>
<reference evidence="2 3" key="1">
    <citation type="submission" date="2019-05" db="EMBL/GenBank/DDBJ databases">
        <title>Another draft genome of Portunus trituberculatus and its Hox gene families provides insights of decapod evolution.</title>
        <authorList>
            <person name="Jeong J.-H."/>
            <person name="Song I."/>
            <person name="Kim S."/>
            <person name="Choi T."/>
            <person name="Kim D."/>
            <person name="Ryu S."/>
            <person name="Kim W."/>
        </authorList>
    </citation>
    <scope>NUCLEOTIDE SEQUENCE [LARGE SCALE GENOMIC DNA]</scope>
    <source>
        <tissue evidence="2">Muscle</tissue>
    </source>
</reference>